<name>A0A915K132_ROMCU</name>
<proteinExistence type="predicted"/>
<protein>
    <submittedName>
        <fullName evidence="2">Uncharacterized protein</fullName>
    </submittedName>
</protein>
<keyword evidence="1" id="KW-1185">Reference proteome</keyword>
<dbReference type="Proteomes" id="UP000887565">
    <property type="component" value="Unplaced"/>
</dbReference>
<accession>A0A915K132</accession>
<dbReference type="AlphaFoldDB" id="A0A915K132"/>
<sequence length="60" mass="7462">MFIWCYYVLGYFVCNAKQELDEDQFIILIFDCQWSLHHQISYLVKAMWHSWFKKLKRSLP</sequence>
<evidence type="ECO:0000313" key="1">
    <source>
        <dbReference type="Proteomes" id="UP000887565"/>
    </source>
</evidence>
<dbReference type="WBParaSite" id="nRc.2.0.1.t31553-RA">
    <property type="protein sequence ID" value="nRc.2.0.1.t31553-RA"/>
    <property type="gene ID" value="nRc.2.0.1.g31553"/>
</dbReference>
<organism evidence="1 2">
    <name type="scientific">Romanomermis culicivorax</name>
    <name type="common">Nematode worm</name>
    <dbReference type="NCBI Taxonomy" id="13658"/>
    <lineage>
        <taxon>Eukaryota</taxon>
        <taxon>Metazoa</taxon>
        <taxon>Ecdysozoa</taxon>
        <taxon>Nematoda</taxon>
        <taxon>Enoplea</taxon>
        <taxon>Dorylaimia</taxon>
        <taxon>Mermithida</taxon>
        <taxon>Mermithoidea</taxon>
        <taxon>Mermithidae</taxon>
        <taxon>Romanomermis</taxon>
    </lineage>
</organism>
<reference evidence="2" key="1">
    <citation type="submission" date="2022-11" db="UniProtKB">
        <authorList>
            <consortium name="WormBaseParasite"/>
        </authorList>
    </citation>
    <scope>IDENTIFICATION</scope>
</reference>
<evidence type="ECO:0000313" key="2">
    <source>
        <dbReference type="WBParaSite" id="nRc.2.0.1.t31553-RA"/>
    </source>
</evidence>